<dbReference type="Proteomes" id="UP000005510">
    <property type="component" value="Unassembled WGS sequence"/>
</dbReference>
<gene>
    <name evidence="1" type="ORF">PRABACTJOHN_03657</name>
</gene>
<accession>B7BF28</accession>
<reference evidence="1 2" key="1">
    <citation type="submission" date="2008-10" db="EMBL/GenBank/DDBJ databases">
        <title>Draft genome sequence of Parabacteroides johnsonii (DSM 18315).</title>
        <authorList>
            <person name="Sudarsanam P."/>
            <person name="Ley R."/>
            <person name="Guruge J."/>
            <person name="Turnbaugh P.J."/>
            <person name="Mahowald M."/>
            <person name="Liep D."/>
            <person name="Gordon J."/>
        </authorList>
    </citation>
    <scope>NUCLEOTIDE SEQUENCE [LARGE SCALE GENOMIC DNA]</scope>
    <source>
        <strain evidence="1 2">DSM 18315</strain>
    </source>
</reference>
<dbReference type="STRING" id="537006.PRABACTJOHN_03657"/>
<dbReference type="HOGENOM" id="CLU_3237163_0_0_10"/>
<name>B7BF28_9BACT</name>
<dbReference type="AlphaFoldDB" id="B7BF28"/>
<proteinExistence type="predicted"/>
<evidence type="ECO:0000313" key="2">
    <source>
        <dbReference type="Proteomes" id="UP000005510"/>
    </source>
</evidence>
<sequence length="43" mass="4872">MAVYAPALSISCLKKLKKQICEAKRKQGKKKQLQSLITKNKLL</sequence>
<comment type="caution">
    <text evidence="1">The sequence shown here is derived from an EMBL/GenBank/DDBJ whole genome shotgun (WGS) entry which is preliminary data.</text>
</comment>
<evidence type="ECO:0000313" key="1">
    <source>
        <dbReference type="EMBL" id="EEC94990.1"/>
    </source>
</evidence>
<reference evidence="1 2" key="2">
    <citation type="submission" date="2008-10" db="EMBL/GenBank/DDBJ databases">
        <authorList>
            <person name="Fulton L."/>
            <person name="Clifton S."/>
            <person name="Fulton B."/>
            <person name="Xu J."/>
            <person name="Minx P."/>
            <person name="Pepin K.H."/>
            <person name="Johnson M."/>
            <person name="Bhonagiri V."/>
            <person name="Nash W.E."/>
            <person name="Mardis E.R."/>
            <person name="Wilson R.K."/>
        </authorList>
    </citation>
    <scope>NUCLEOTIDE SEQUENCE [LARGE SCALE GENOMIC DNA]</scope>
    <source>
        <strain evidence="1 2">DSM 18315</strain>
    </source>
</reference>
<protein>
    <submittedName>
        <fullName evidence="1">Uncharacterized protein</fullName>
    </submittedName>
</protein>
<organism evidence="1 2">
    <name type="scientific">Parabacteroides johnsonii DSM 18315</name>
    <dbReference type="NCBI Taxonomy" id="537006"/>
    <lineage>
        <taxon>Bacteria</taxon>
        <taxon>Pseudomonadati</taxon>
        <taxon>Bacteroidota</taxon>
        <taxon>Bacteroidia</taxon>
        <taxon>Bacteroidales</taxon>
        <taxon>Tannerellaceae</taxon>
        <taxon>Parabacteroides</taxon>
    </lineage>
</organism>
<dbReference type="EMBL" id="ABYH01000378">
    <property type="protein sequence ID" value="EEC94990.1"/>
    <property type="molecule type" value="Genomic_DNA"/>
</dbReference>